<dbReference type="Proteomes" id="UP000602510">
    <property type="component" value="Unassembled WGS sequence"/>
</dbReference>
<dbReference type="EMBL" id="WSZM01000465">
    <property type="protein sequence ID" value="KAF4032768.1"/>
    <property type="molecule type" value="Genomic_DNA"/>
</dbReference>
<comment type="caution">
    <text evidence="1">The sequence shown here is derived from an EMBL/GenBank/DDBJ whole genome shotgun (WGS) entry which is preliminary data.</text>
</comment>
<accession>A0A833SFP1</accession>
<organism evidence="1 2">
    <name type="scientific">Phytophthora infestans</name>
    <name type="common">Potato late blight agent</name>
    <name type="synonym">Botrytis infestans</name>
    <dbReference type="NCBI Taxonomy" id="4787"/>
    <lineage>
        <taxon>Eukaryota</taxon>
        <taxon>Sar</taxon>
        <taxon>Stramenopiles</taxon>
        <taxon>Oomycota</taxon>
        <taxon>Peronosporomycetes</taxon>
        <taxon>Peronosporales</taxon>
        <taxon>Peronosporaceae</taxon>
        <taxon>Phytophthora</taxon>
    </lineage>
</organism>
<gene>
    <name evidence="1" type="ORF">GN244_ATG15336</name>
</gene>
<name>A0A833SFP1_PHYIN</name>
<sequence length="118" mass="12604">MGVVSFFHGTSGLSTIARHGGEQGVCQHLVQANASAWVNLQHLFQQCDGSPWDSIRLTPHLNDNTNAMAFDSTEDLFDGGANDTSGEPVNMMNHIMPSDHTSARAGLYRSPATTSGAM</sequence>
<proteinExistence type="predicted"/>
<evidence type="ECO:0000313" key="1">
    <source>
        <dbReference type="EMBL" id="KAF4032768.1"/>
    </source>
</evidence>
<keyword evidence="2" id="KW-1185">Reference proteome</keyword>
<dbReference type="AlphaFoldDB" id="A0A833SFP1"/>
<reference evidence="1" key="1">
    <citation type="submission" date="2020-04" db="EMBL/GenBank/DDBJ databases">
        <title>Hybrid Assembly of Korean Phytophthora infestans isolates.</title>
        <authorList>
            <person name="Prokchorchik M."/>
            <person name="Lee Y."/>
            <person name="Seo J."/>
            <person name="Cho J.-H."/>
            <person name="Park Y.-E."/>
            <person name="Jang D.-C."/>
            <person name="Im J.-S."/>
            <person name="Choi J.-G."/>
            <person name="Park H.-J."/>
            <person name="Lee G.-B."/>
            <person name="Lee Y.-G."/>
            <person name="Hong S.-Y."/>
            <person name="Cho K."/>
            <person name="Sohn K.H."/>
        </authorList>
    </citation>
    <scope>NUCLEOTIDE SEQUENCE</scope>
    <source>
        <strain evidence="1">KR_1_A1</strain>
    </source>
</reference>
<protein>
    <submittedName>
        <fullName evidence="1">Uncharacterized protein</fullName>
    </submittedName>
</protein>
<evidence type="ECO:0000313" key="2">
    <source>
        <dbReference type="Proteomes" id="UP000602510"/>
    </source>
</evidence>